<dbReference type="InterPro" id="IPR015942">
    <property type="entry name" value="Asp/Glu/hydantoin_racemase"/>
</dbReference>
<gene>
    <name evidence="2" type="ORF">CTM89_13480</name>
</gene>
<dbReference type="InterPro" id="IPR001920">
    <property type="entry name" value="Asp/Glu_race"/>
</dbReference>
<dbReference type="OrthoDB" id="9803739at2"/>
<evidence type="ECO:0000313" key="3">
    <source>
        <dbReference type="Proteomes" id="UP000240410"/>
    </source>
</evidence>
<comment type="caution">
    <text evidence="2">The sequence shown here is derived from an EMBL/GenBank/DDBJ whole genome shotgun (WGS) entry which is preliminary data.</text>
</comment>
<sequence>MERTRVGIIGGMGNEAMADLLEKMATVEVHQQREFVAFGNARLAYRPEEVGTQWQPTDLPELRKYDTALYTLRLMQYLGAETVGLACNSAHELFRQLVPALPFNFVDMIKQTAESLSDTQDIVLVMGVDSLVNSGLYQSALLEYGIAATKPSIVNQRKVMDAIYHSEYGIKTAKITQQAEQLLCDVICDEVAQQGCKKVVLGCTELPLALTAESCDRFKQQGLLPEELEIIDASMVLAQSLMSQTGQSAALPEPLLNYQRPNLDWFTPVCFKVDSLSEMAEIQHMIFAMSAAHLALKGQCITGSYSHLPTLFFSSNASDIEQKLTAIDIPVYGSEILSFGVIDRIFDQYYR</sequence>
<protein>
    <submittedName>
        <fullName evidence="2">Aspartate/glutamate racemase family protein</fullName>
    </submittedName>
</protein>
<accession>A0A2T3M8G2</accession>
<dbReference type="SUPFAM" id="SSF53681">
    <property type="entry name" value="Aspartate/glutamate racemase"/>
    <property type="match status" value="2"/>
</dbReference>
<proteinExistence type="predicted"/>
<dbReference type="RefSeq" id="WP_045070851.1">
    <property type="nucleotide sequence ID" value="NZ_JZSL01000037.1"/>
</dbReference>
<dbReference type="Pfam" id="PF01177">
    <property type="entry name" value="Asp_Glu_race"/>
    <property type="match status" value="1"/>
</dbReference>
<dbReference type="PANTHER" id="PTHR21198">
    <property type="entry name" value="GLUTAMATE RACEMASE"/>
    <property type="match status" value="1"/>
</dbReference>
<organism evidence="2 3">
    <name type="scientific">Photobacterium leiognathi</name>
    <dbReference type="NCBI Taxonomy" id="553611"/>
    <lineage>
        <taxon>Bacteria</taxon>
        <taxon>Pseudomonadati</taxon>
        <taxon>Pseudomonadota</taxon>
        <taxon>Gammaproteobacteria</taxon>
        <taxon>Vibrionales</taxon>
        <taxon>Vibrionaceae</taxon>
        <taxon>Photobacterium</taxon>
    </lineage>
</organism>
<dbReference type="Proteomes" id="UP000240410">
    <property type="component" value="Unassembled WGS sequence"/>
</dbReference>
<dbReference type="PANTHER" id="PTHR21198:SF7">
    <property type="entry name" value="ASPARTATE-GLUTAMATE RACEMASE FAMILY"/>
    <property type="match status" value="1"/>
</dbReference>
<reference evidence="2 3" key="1">
    <citation type="submission" date="2018-03" db="EMBL/GenBank/DDBJ databases">
        <title>Whole genome sequencing of Histamine producing bacteria.</title>
        <authorList>
            <person name="Butler K."/>
        </authorList>
    </citation>
    <scope>NUCLEOTIDE SEQUENCE [LARGE SCALE GENOMIC DNA]</scope>
    <source>
        <strain evidence="2 3">ATCC 33979</strain>
    </source>
</reference>
<dbReference type="Gene3D" id="3.40.50.1860">
    <property type="match status" value="2"/>
</dbReference>
<keyword evidence="1" id="KW-0413">Isomerase</keyword>
<evidence type="ECO:0000256" key="1">
    <source>
        <dbReference type="ARBA" id="ARBA00023235"/>
    </source>
</evidence>
<name>A0A2T3M8G2_PHOLE</name>
<dbReference type="GO" id="GO:0047661">
    <property type="term" value="F:amino-acid racemase activity"/>
    <property type="evidence" value="ECO:0007669"/>
    <property type="project" value="InterPro"/>
</dbReference>
<evidence type="ECO:0000313" key="2">
    <source>
        <dbReference type="EMBL" id="PSV88797.1"/>
    </source>
</evidence>
<dbReference type="AlphaFoldDB" id="A0A2T3M8G2"/>
<dbReference type="EMBL" id="PYOJ01000016">
    <property type="protein sequence ID" value="PSV88797.1"/>
    <property type="molecule type" value="Genomic_DNA"/>
</dbReference>